<protein>
    <submittedName>
        <fullName evidence="1">Uncharacterized protein</fullName>
    </submittedName>
</protein>
<gene>
    <name evidence="1" type="ORF">Ctob_002780</name>
</gene>
<dbReference type="AlphaFoldDB" id="A0A0M0JN90"/>
<evidence type="ECO:0000313" key="1">
    <source>
        <dbReference type="EMBL" id="KOO28046.1"/>
    </source>
</evidence>
<sequence length="289" mass="30228">MVEKAFRQARHEAAQRVNEYRKAQRAREAARDADLEEGVLGGLHLQIKAAIPFYPNLSPPNEIATNRKVRVPSPTKAEPHLESQHYDYAAQILAMPLGSPHLTPGSKSPYAGRTPLAYQPEAASPNATLAAAAAAAAATPASADASPSTVGKMLNRGKAMAAYISPRLGSPARLSSAAKKIKAQEPKAVPNTAPMAVPKEDAQMVALNMAPNAASEPSAAHTPATMPAAAAADPDNFLERERQRVAAAMSAAAAADPNNFLERERQRVAAAMSAPGKRGGIIGTVVKKS</sequence>
<comment type="caution">
    <text evidence="1">The sequence shown here is derived from an EMBL/GenBank/DDBJ whole genome shotgun (WGS) entry which is preliminary data.</text>
</comment>
<name>A0A0M0JN90_9EUKA</name>
<accession>A0A0M0JN90</accession>
<proteinExistence type="predicted"/>
<dbReference type="Proteomes" id="UP000037460">
    <property type="component" value="Unassembled WGS sequence"/>
</dbReference>
<evidence type="ECO:0000313" key="2">
    <source>
        <dbReference type="Proteomes" id="UP000037460"/>
    </source>
</evidence>
<organism evidence="1 2">
    <name type="scientific">Chrysochromulina tobinii</name>
    <dbReference type="NCBI Taxonomy" id="1460289"/>
    <lineage>
        <taxon>Eukaryota</taxon>
        <taxon>Haptista</taxon>
        <taxon>Haptophyta</taxon>
        <taxon>Prymnesiophyceae</taxon>
        <taxon>Prymnesiales</taxon>
        <taxon>Chrysochromulinaceae</taxon>
        <taxon>Chrysochromulina</taxon>
    </lineage>
</organism>
<dbReference type="EMBL" id="JWZX01002628">
    <property type="protein sequence ID" value="KOO28046.1"/>
    <property type="molecule type" value="Genomic_DNA"/>
</dbReference>
<keyword evidence="2" id="KW-1185">Reference proteome</keyword>
<reference evidence="2" key="1">
    <citation type="journal article" date="2015" name="PLoS Genet.">
        <title>Genome Sequence and Transcriptome Analyses of Chrysochromulina tobin: Metabolic Tools for Enhanced Algal Fitness in the Prominent Order Prymnesiales (Haptophyceae).</title>
        <authorList>
            <person name="Hovde B.T."/>
            <person name="Deodato C.R."/>
            <person name="Hunsperger H.M."/>
            <person name="Ryken S.A."/>
            <person name="Yost W."/>
            <person name="Jha R.K."/>
            <person name="Patterson J."/>
            <person name="Monnat R.J. Jr."/>
            <person name="Barlow S.B."/>
            <person name="Starkenburg S.R."/>
            <person name="Cattolico R.A."/>
        </authorList>
    </citation>
    <scope>NUCLEOTIDE SEQUENCE</scope>
    <source>
        <strain evidence="2">CCMP291</strain>
    </source>
</reference>